<evidence type="ECO:0000256" key="1">
    <source>
        <dbReference type="ARBA" id="ARBA00000382"/>
    </source>
</evidence>
<sequence length="1079" mass="119561">MKLRRYLKQISTKWNLMNTTLSSMLLICASSDAAVIPIGSGGYTTDLPPGRMVPSDRNNNPATPRTAPGFAKAPQTNQWWSSLIWKFNPESPWSESMFAHPLSFKAQTGGLEVGYPTSHFVTPFNPIGDGTKAQEYHYPHVRDLLLGISGLSAPDTKVSDYSDWAVTAYWSANGKTLQTTFGSGLPFVYVTQAGGDAIVNLSGNPTIWSNNNGVVGVTVNGHHYGIFAPAGSSWTRNGNNLQSNLSGKNYYSVALLPDNQASTLEFFRARAYAFVTDTKVSWKYDPATSLLTSTYAVQSTLKEPGPNNSNINHPVLALNRHQWLNSKDPVLGFSYSSAHGSMKVVDASQFTTSLKFSGVLPALPNFAKDGVDSYNSTQLYGYIDGIFKQSPDARWNINDGTDSYWMGKALAKIAHLVPIAEQVKHTAARDLFLAEIKTRLQNWLDGTGNQLFYYNNNWRTLIGYPASYGSDNNLNDHHFHYGYFVMAAACVAHYDPSWAQNSQWGGMINLLIKDCTNADRSDQTYPFLRMMDVYAGHGWASGAANFASGNNLESSSEEIDYDSALILWGSLTGNTALRDLGIFLYATATSAIPQYWFDVDNQVFPSDFQPNTLGMVWSDGGAYATWFGGPAQFFHGINFLPINPGMLYLGRYPDYLKANQTFMLNNGGAAHTDVWRDIHMSVKALYDPLAAITEFNQNQGYGPEAGDSKAHTYHWIHNVNQLGRVDTSITADTPTYAVFNKNGVRNHVAYNPNAAPIVVTFSDGVKLTVASHEMATDGQTPQPPTHSFTDDAADAGEVVFTFKPNWSTQYVKFNYKINGGALQTVAMTSQNSMWQYTVHGLKSGDTVDYYYTYEDNNKAVDSSPSQHVYRCGVTPPEPGPGPGPLPIFIDQTDDFKLTVQPTANSLLTAFTSSLALNIVDIHYKVNNGNQVNLRMQKSGTTWTNQIDNLKDNDVITFNITYINDKNVGHDTRTYTYQFLSVKGLMPVSHSMEPFSFNHGMELEDEFIKFWFAPSHAKRFVDVHYQLEDGSFEHDRMSPQGEQWEYRRPALSTQPIVDYFFSYENGGLIEDTAAAGSASH</sequence>
<dbReference type="Pfam" id="PF22184">
    <property type="entry name" value="CBM_56"/>
    <property type="match status" value="3"/>
</dbReference>
<comment type="catalytic activity">
    <reaction evidence="1">
        <text>Hydrolysis of (1-&gt;3)-beta-D-glucosidic linkages in (1-&gt;3)-beta-D-glucans.</text>
        <dbReference type="EC" id="3.2.1.39"/>
    </reaction>
</comment>
<dbReference type="Proteomes" id="UP000069902">
    <property type="component" value="Chromosome cPNK"/>
</dbReference>
<feature type="domain" description="CBM56" evidence="11">
    <location>
        <begin position="991"/>
        <end position="1078"/>
    </location>
</feature>
<feature type="region of interest" description="Disordered" evidence="9">
    <location>
        <begin position="47"/>
        <end position="72"/>
    </location>
</feature>
<feature type="chain" id="PRO_5006856353" description="glucan endo-1,3-beta-D-glucosidase" evidence="10">
    <location>
        <begin position="34"/>
        <end position="1079"/>
    </location>
</feature>
<proteinExistence type="inferred from homology"/>
<dbReference type="STRING" id="389348.PNK_2192"/>
<keyword evidence="5" id="KW-0119">Carbohydrate metabolism</keyword>
<evidence type="ECO:0000256" key="7">
    <source>
        <dbReference type="ARBA" id="ARBA00023316"/>
    </source>
</evidence>
<dbReference type="RefSeq" id="WP_059062004.1">
    <property type="nucleotide sequence ID" value="NZ_LN879502.1"/>
</dbReference>
<dbReference type="GO" id="GO:0000272">
    <property type="term" value="P:polysaccharide catabolic process"/>
    <property type="evidence" value="ECO:0007669"/>
    <property type="project" value="UniProtKB-KW"/>
</dbReference>
<reference evidence="13" key="1">
    <citation type="submission" date="2015-09" db="EMBL/GenBank/DDBJ databases">
        <authorList>
            <person name="Bertelli C."/>
        </authorList>
    </citation>
    <scope>NUCLEOTIDE SEQUENCE [LARGE SCALE GENOMIC DNA]</scope>
    <source>
        <strain evidence="13">KNic</strain>
    </source>
</reference>
<evidence type="ECO:0000313" key="13">
    <source>
        <dbReference type="Proteomes" id="UP000069902"/>
    </source>
</evidence>
<dbReference type="InParanoid" id="A0A0U5EUB7"/>
<dbReference type="InterPro" id="IPR047569">
    <property type="entry name" value="CBM56"/>
</dbReference>
<dbReference type="EC" id="3.2.1.39" evidence="3"/>
<dbReference type="PROSITE" id="PS52008">
    <property type="entry name" value="GH81"/>
    <property type="match status" value="1"/>
</dbReference>
<dbReference type="InterPro" id="IPR040720">
    <property type="entry name" value="GH81_C"/>
</dbReference>
<dbReference type="KEGG" id="pnl:PNK_2192"/>
<dbReference type="EMBL" id="LN879502">
    <property type="protein sequence ID" value="CUI17793.1"/>
    <property type="molecule type" value="Genomic_DNA"/>
</dbReference>
<comment type="similarity">
    <text evidence="2">Belongs to the glycosyl hydrolase 81 family.</text>
</comment>
<feature type="signal peptide" evidence="10">
    <location>
        <begin position="1"/>
        <end position="33"/>
    </location>
</feature>
<dbReference type="Pfam" id="PF17652">
    <property type="entry name" value="Glyco_hydro81C"/>
    <property type="match status" value="1"/>
</dbReference>
<dbReference type="AlphaFoldDB" id="A0A0U5EUB7"/>
<dbReference type="PANTHER" id="PTHR31983:SF0">
    <property type="entry name" value="GLUCAN ENDO-1,3-BETA-D-GLUCOSIDASE 2"/>
    <property type="match status" value="1"/>
</dbReference>
<accession>A0A0U5EUB7</accession>
<evidence type="ECO:0000256" key="9">
    <source>
        <dbReference type="SAM" id="MobiDB-lite"/>
    </source>
</evidence>
<evidence type="ECO:0000256" key="3">
    <source>
        <dbReference type="ARBA" id="ARBA00012780"/>
    </source>
</evidence>
<evidence type="ECO:0000256" key="4">
    <source>
        <dbReference type="ARBA" id="ARBA00022801"/>
    </source>
</evidence>
<evidence type="ECO:0000256" key="8">
    <source>
        <dbReference type="ARBA" id="ARBA00023326"/>
    </source>
</evidence>
<evidence type="ECO:0000256" key="2">
    <source>
        <dbReference type="ARBA" id="ARBA00010730"/>
    </source>
</evidence>
<evidence type="ECO:0000256" key="6">
    <source>
        <dbReference type="ARBA" id="ARBA00023295"/>
    </source>
</evidence>
<feature type="domain" description="CBM56" evidence="11">
    <location>
        <begin position="777"/>
        <end position="869"/>
    </location>
</feature>
<dbReference type="GO" id="GO:0042973">
    <property type="term" value="F:glucan endo-1,3-beta-D-glucosidase activity"/>
    <property type="evidence" value="ECO:0007669"/>
    <property type="project" value="UniProtKB-EC"/>
</dbReference>
<keyword evidence="6" id="KW-0326">Glycosidase</keyword>
<evidence type="ECO:0000256" key="10">
    <source>
        <dbReference type="SAM" id="SignalP"/>
    </source>
</evidence>
<feature type="domain" description="CBM56" evidence="11">
    <location>
        <begin position="889"/>
        <end position="978"/>
    </location>
</feature>
<dbReference type="InterPro" id="IPR005200">
    <property type="entry name" value="Endo-beta-glucanase"/>
</dbReference>
<dbReference type="GO" id="GO:0052861">
    <property type="term" value="F:endo-1,3(4)-beta-glucanase activity"/>
    <property type="evidence" value="ECO:0007669"/>
    <property type="project" value="InterPro"/>
</dbReference>
<evidence type="ECO:0000313" key="12">
    <source>
        <dbReference type="EMBL" id="CUI17793.1"/>
    </source>
</evidence>
<keyword evidence="7" id="KW-0961">Cell wall biogenesis/degradation</keyword>
<evidence type="ECO:0000256" key="5">
    <source>
        <dbReference type="ARBA" id="ARBA00023277"/>
    </source>
</evidence>
<dbReference type="GO" id="GO:0030246">
    <property type="term" value="F:carbohydrate binding"/>
    <property type="evidence" value="ECO:0007669"/>
    <property type="project" value="UniProtKB-UniRule"/>
</dbReference>
<gene>
    <name evidence="12" type="ORF">PNK_2192</name>
</gene>
<organism evidence="12 13">
    <name type="scientific">Candidatus Protochlamydia naegleriophila</name>
    <dbReference type="NCBI Taxonomy" id="389348"/>
    <lineage>
        <taxon>Bacteria</taxon>
        <taxon>Pseudomonadati</taxon>
        <taxon>Chlamydiota</taxon>
        <taxon>Chlamydiia</taxon>
        <taxon>Parachlamydiales</taxon>
        <taxon>Parachlamydiaceae</taxon>
        <taxon>Candidatus Protochlamydia</taxon>
    </lineage>
</organism>
<dbReference type="PROSITE" id="PS52005">
    <property type="entry name" value="CBM56"/>
    <property type="match status" value="3"/>
</dbReference>
<protein>
    <recommendedName>
        <fullName evidence="3">glucan endo-1,3-beta-D-glucosidase</fullName>
        <ecNumber evidence="3">3.2.1.39</ecNumber>
    </recommendedName>
</protein>
<keyword evidence="4" id="KW-0378">Hydrolase</keyword>
<dbReference type="GO" id="GO:0071555">
    <property type="term" value="P:cell wall organization"/>
    <property type="evidence" value="ECO:0007669"/>
    <property type="project" value="UniProtKB-KW"/>
</dbReference>
<keyword evidence="10" id="KW-0732">Signal</keyword>
<name>A0A0U5EUB7_9BACT</name>
<keyword evidence="13" id="KW-1185">Reference proteome</keyword>
<keyword evidence="8" id="KW-0624">Polysaccharide degradation</keyword>
<dbReference type="PANTHER" id="PTHR31983">
    <property type="entry name" value="ENDO-1,3(4)-BETA-GLUCANASE 1"/>
    <property type="match status" value="1"/>
</dbReference>
<evidence type="ECO:0000259" key="11">
    <source>
        <dbReference type="PROSITE" id="PS52005"/>
    </source>
</evidence>
<dbReference type="PATRIC" id="fig|389348.3.peg.2464"/>